<protein>
    <submittedName>
        <fullName evidence="2">Uncharacterized protein</fullName>
    </submittedName>
</protein>
<organism evidence="2 4">
    <name type="scientific">Streptomyces microflavus</name>
    <name type="common">Streptomyces lipmanii</name>
    <dbReference type="NCBI Taxonomy" id="1919"/>
    <lineage>
        <taxon>Bacteria</taxon>
        <taxon>Bacillati</taxon>
        <taxon>Actinomycetota</taxon>
        <taxon>Actinomycetes</taxon>
        <taxon>Kitasatosporales</taxon>
        <taxon>Streptomycetaceae</taxon>
        <taxon>Streptomyces</taxon>
    </lineage>
</organism>
<dbReference type="Proteomes" id="UP000471648">
    <property type="component" value="Unassembled WGS sequence"/>
</dbReference>
<dbReference type="RefSeq" id="WP_031123584.1">
    <property type="nucleotide sequence ID" value="NZ_CP054926.1"/>
</dbReference>
<sequence length="202" mass="22808">MSAPRLPAATGSLLTRAFGGTDGKVRLAAGIVFLGAICCQHPHPSFDRVQRLDPLSSVFPNWRFFAPTPAQHDFQFYYRTLDVAGETSDWSALEVIQGRRARQFVWFPERRAEKAVYDLGSEILRVLDRGFEVAATLPSFRILRTFFREEIERSGTPDVKGFQFALVQDSGYDKAEEPEIIFLSPYTPMRDTAAPVRESETV</sequence>
<accession>A0A6N9V4F6</accession>
<dbReference type="GeneID" id="87635745"/>
<proteinExistence type="predicted"/>
<evidence type="ECO:0000313" key="2">
    <source>
        <dbReference type="EMBL" id="NEB67553.1"/>
    </source>
</evidence>
<reference evidence="2 4" key="1">
    <citation type="submission" date="2020-01" db="EMBL/GenBank/DDBJ databases">
        <title>Insect and environment-associated Actinomycetes.</title>
        <authorList>
            <person name="Currrie C."/>
            <person name="Chevrette M."/>
            <person name="Carlson C."/>
            <person name="Stubbendieck R."/>
            <person name="Wendt-Pienkowski E."/>
        </authorList>
    </citation>
    <scope>NUCLEOTIDE SEQUENCE [LARGE SCALE GENOMIC DNA]</scope>
    <source>
        <strain evidence="2 4">SID14438</strain>
    </source>
</reference>
<dbReference type="EMBL" id="JAAGME010000427">
    <property type="protein sequence ID" value="NEB67553.1"/>
    <property type="molecule type" value="Genomic_DNA"/>
</dbReference>
<gene>
    <name evidence="1" type="ORF">ABR748_13940</name>
    <name evidence="2" type="ORF">G3I39_10895</name>
    <name evidence="3" type="ORF">HUT09_31185</name>
</gene>
<dbReference type="EMBL" id="JBEJUE010000010">
    <property type="protein sequence ID" value="MER0425316.1"/>
    <property type="molecule type" value="Genomic_DNA"/>
</dbReference>
<evidence type="ECO:0000313" key="1">
    <source>
        <dbReference type="EMBL" id="MER0425316.1"/>
    </source>
</evidence>
<reference evidence="1 6" key="3">
    <citation type="submission" date="2024-01" db="EMBL/GenBank/DDBJ databases">
        <title>Metagenomic exploration of the rhizosphere soil microbial community and their significance in facilitating the development of wild simulated ginseng.</title>
        <authorList>
            <person name="Huang J."/>
        </authorList>
    </citation>
    <scope>NUCLEOTIDE SEQUENCE [LARGE SCALE GENOMIC DNA]</scope>
    <source>
        <strain evidence="1 6">WY141</strain>
    </source>
</reference>
<dbReference type="Proteomes" id="UP001456562">
    <property type="component" value="Unassembled WGS sequence"/>
</dbReference>
<reference evidence="3 5" key="2">
    <citation type="submission" date="2020-06" db="EMBL/GenBank/DDBJ databases">
        <title>Genome mining for natural products.</title>
        <authorList>
            <person name="Zhang B."/>
            <person name="Shi J."/>
            <person name="Ge H."/>
        </authorList>
    </citation>
    <scope>NUCLEOTIDE SEQUENCE [LARGE SCALE GENOMIC DNA]</scope>
    <source>
        <strain evidence="3 5">NA06532</strain>
    </source>
</reference>
<evidence type="ECO:0000313" key="3">
    <source>
        <dbReference type="EMBL" id="QKW46650.1"/>
    </source>
</evidence>
<evidence type="ECO:0000313" key="5">
    <source>
        <dbReference type="Proteomes" id="UP000509345"/>
    </source>
</evidence>
<dbReference type="AlphaFoldDB" id="A0A6N9V4F6"/>
<evidence type="ECO:0000313" key="6">
    <source>
        <dbReference type="Proteomes" id="UP001456562"/>
    </source>
</evidence>
<keyword evidence="6" id="KW-1185">Reference proteome</keyword>
<dbReference type="Proteomes" id="UP000509345">
    <property type="component" value="Chromosome"/>
</dbReference>
<dbReference type="EMBL" id="CP054926">
    <property type="protein sequence ID" value="QKW46650.1"/>
    <property type="molecule type" value="Genomic_DNA"/>
</dbReference>
<name>A0A6N9V4F6_STRMI</name>
<evidence type="ECO:0000313" key="4">
    <source>
        <dbReference type="Proteomes" id="UP000471648"/>
    </source>
</evidence>